<feature type="domain" description="UDENN FNIP1/2-type" evidence="3">
    <location>
        <begin position="57"/>
        <end position="764"/>
    </location>
</feature>
<evidence type="ECO:0000256" key="1">
    <source>
        <dbReference type="SAM" id="MobiDB-lite"/>
    </source>
</evidence>
<dbReference type="EMBL" id="UYRW01000198">
    <property type="protein sequence ID" value="VDK64388.1"/>
    <property type="molecule type" value="Genomic_DNA"/>
</dbReference>
<dbReference type="AlphaFoldDB" id="A0A182E0Q4"/>
<accession>A0A182E0Q4</accession>
<sequence>MVIDVRINLPMLKSVFPRRSKKRPLEHVISDNGKCLKETNGEDEMIKQFCFCHDKKLGKESLRLVILAESERRLLFDSETVLPVNMPDIPAKTPFSNCGRFRFLRHRPDVSCIGQMIFGSLSTTKKQSFKIHSLSDSKQVMVSRVISVPKMARPSNSDNKVPVGSVSSADSGSLYSTIRSLEGLRRRVHYSSQSTDPPEGFIRVRNTSLQLDTEEGSIKSYRAFSPNRLSRYRRMQLAQRGNLCDENNSGRWCSRSRLSSCSSTADDESKQIAIGVLFRWTFLTSLFSTWVHEGYLKEEEKQFLLCHIPLIEIEIVKLEAQILKATLSRSRFLHLLFEAWLELVHNVCLLYNSYRFRSPVWLSLMNEREYASTANNFCTNLAALICEYDLKSTRYFVSTLLSCVLMNHLAWVASVTPTEDCEDLHRSLLMGTSGSSDCMRYPYNAHLAQYMEISGSVGGATRLARTVIIGNDMKLITHLLYVLTYFVRCSAIQPNGNEADKWDSQPEMRSFSSTGYSEDGNVDLGKKYDLKEEAESKESEFVALREAAGSDVNAKRSGWYFPLTCDTGDSTDTSLAWSMLAGPCDSYCSHFVICGLRLAAIDLEETYCSVMCHIKNGESELISTSFPESSFSSTTSDSAPFSPTVVVLADATNYTVKMISGDDTSIGESQMTAPCDAIVTMLEQFGDLYRLGAAPTFLLSFIEDCLSDILTRSLSLVELLGDTTGNSKGRTQVTPATVTAERVVSVIGCDYSDLRLIVNVAAEKHLDKADVGPTRLSVMQHNARLTDLSLPPFISQRHLHGSSFLLPSLSLSPASVYFLNAWDRLILVEGHVATSGLIGKFSLKAVDSNDTVAGLKERIGGILDLFPDAVRLLYQGHPLSNTEASLASYGIEDSSRINVVYIPSIDMNPTVSKVLNSFLYDQYPPNMLPVIAERYQVSLAKKVKSFSLEELERYAKFRNQHIS</sequence>
<dbReference type="InterPro" id="IPR028085">
    <property type="entry name" value="FNIP_mid_dom"/>
</dbReference>
<dbReference type="InterPro" id="IPR000626">
    <property type="entry name" value="Ubiquitin-like_dom"/>
</dbReference>
<dbReference type="PROSITE" id="PS50053">
    <property type="entry name" value="UBIQUITIN_2"/>
    <property type="match status" value="1"/>
</dbReference>
<keyword evidence="5" id="KW-1185">Reference proteome</keyword>
<dbReference type="Pfam" id="PF14637">
    <property type="entry name" value="FNIP_M"/>
    <property type="match status" value="1"/>
</dbReference>
<organism evidence="6">
    <name type="scientific">Onchocerca ochengi</name>
    <name type="common">Filarial nematode worm</name>
    <dbReference type="NCBI Taxonomy" id="42157"/>
    <lineage>
        <taxon>Eukaryota</taxon>
        <taxon>Metazoa</taxon>
        <taxon>Ecdysozoa</taxon>
        <taxon>Nematoda</taxon>
        <taxon>Chromadorea</taxon>
        <taxon>Rhabditida</taxon>
        <taxon>Spirurina</taxon>
        <taxon>Spiruromorpha</taxon>
        <taxon>Filarioidea</taxon>
        <taxon>Onchocercidae</taxon>
        <taxon>Onchocerca</taxon>
    </lineage>
</organism>
<evidence type="ECO:0000313" key="4">
    <source>
        <dbReference type="EMBL" id="VDK64388.1"/>
    </source>
</evidence>
<dbReference type="InterPro" id="IPR029071">
    <property type="entry name" value="Ubiquitin-like_domsf"/>
</dbReference>
<dbReference type="CDD" id="cd17039">
    <property type="entry name" value="Ubl_ubiquitin_like"/>
    <property type="match status" value="1"/>
</dbReference>
<dbReference type="Pfam" id="PF00240">
    <property type="entry name" value="ubiquitin"/>
    <property type="match status" value="1"/>
</dbReference>
<dbReference type="Pfam" id="PF14638">
    <property type="entry name" value="FNIP_C"/>
    <property type="match status" value="1"/>
</dbReference>
<dbReference type="Gene3D" id="3.10.20.90">
    <property type="entry name" value="Phosphatidylinositol 3-kinase Catalytic Subunit, Chain A, domain 1"/>
    <property type="match status" value="1"/>
</dbReference>
<reference evidence="4 5" key="2">
    <citation type="submission" date="2018-08" db="EMBL/GenBank/DDBJ databases">
        <authorList>
            <person name="Laetsch R D."/>
            <person name="Stevens L."/>
            <person name="Kumar S."/>
            <person name="Blaxter L. M."/>
        </authorList>
    </citation>
    <scope>NUCLEOTIDE SEQUENCE [LARGE SCALE GENOMIC DNA]</scope>
</reference>
<dbReference type="WBParaSite" id="nOo.2.0.1.t01535-RA">
    <property type="protein sequence ID" value="nOo.2.0.1.t01535-RA"/>
    <property type="gene ID" value="nOo.2.0.1.g01535"/>
</dbReference>
<dbReference type="GO" id="GO:0042030">
    <property type="term" value="F:ATPase inhibitor activity"/>
    <property type="evidence" value="ECO:0007669"/>
    <property type="project" value="TreeGrafter"/>
</dbReference>
<dbReference type="GO" id="GO:0051087">
    <property type="term" value="F:protein-folding chaperone binding"/>
    <property type="evidence" value="ECO:0007669"/>
    <property type="project" value="TreeGrafter"/>
</dbReference>
<dbReference type="STRING" id="42157.A0A182E0Q4"/>
<dbReference type="OrthoDB" id="10051712at2759"/>
<feature type="domain" description="Ubiquitin-like" evidence="2">
    <location>
        <begin position="846"/>
        <end position="900"/>
    </location>
</feature>
<name>A0A182E0Q4_ONCOC</name>
<protein>
    <submittedName>
        <fullName evidence="6">UDENN FNIP1/2-type domain-containing protein</fullName>
    </submittedName>
</protein>
<feature type="region of interest" description="Disordered" evidence="1">
    <location>
        <begin position="498"/>
        <end position="517"/>
    </location>
</feature>
<evidence type="ECO:0000259" key="3">
    <source>
        <dbReference type="PROSITE" id="PS51836"/>
    </source>
</evidence>
<dbReference type="PROSITE" id="PS51836">
    <property type="entry name" value="DENN_FNIP12"/>
    <property type="match status" value="1"/>
</dbReference>
<dbReference type="Proteomes" id="UP000271087">
    <property type="component" value="Unassembled WGS sequence"/>
</dbReference>
<gene>
    <name evidence="4" type="ORF">NOO_LOCUS1535</name>
</gene>
<dbReference type="PANTHER" id="PTHR21634:SF9">
    <property type="entry name" value="RE13835P"/>
    <property type="match status" value="1"/>
</dbReference>
<dbReference type="InterPro" id="IPR037545">
    <property type="entry name" value="DENN_FNIP1/2"/>
</dbReference>
<reference evidence="6" key="1">
    <citation type="submission" date="2016-06" db="UniProtKB">
        <authorList>
            <consortium name="WormBaseParasite"/>
        </authorList>
    </citation>
    <scope>IDENTIFICATION</scope>
</reference>
<dbReference type="InterPro" id="IPR028086">
    <property type="entry name" value="FNIP_C_dom"/>
</dbReference>
<evidence type="ECO:0000259" key="2">
    <source>
        <dbReference type="PROSITE" id="PS50053"/>
    </source>
</evidence>
<evidence type="ECO:0000313" key="6">
    <source>
        <dbReference type="WBParaSite" id="nOo.2.0.1.t01535-RA"/>
    </source>
</evidence>
<proteinExistence type="predicted"/>
<dbReference type="PANTHER" id="PTHR21634">
    <property type="entry name" value="RE13835P"/>
    <property type="match status" value="1"/>
</dbReference>
<evidence type="ECO:0000313" key="5">
    <source>
        <dbReference type="Proteomes" id="UP000271087"/>
    </source>
</evidence>
<dbReference type="SUPFAM" id="SSF54236">
    <property type="entry name" value="Ubiquitin-like"/>
    <property type="match status" value="1"/>
</dbReference>
<dbReference type="GO" id="GO:0005737">
    <property type="term" value="C:cytoplasm"/>
    <property type="evidence" value="ECO:0007669"/>
    <property type="project" value="UniProtKB-ARBA"/>
</dbReference>